<organism evidence="1 2">
    <name type="scientific">Entomophthora muscae</name>
    <dbReference type="NCBI Taxonomy" id="34485"/>
    <lineage>
        <taxon>Eukaryota</taxon>
        <taxon>Fungi</taxon>
        <taxon>Fungi incertae sedis</taxon>
        <taxon>Zoopagomycota</taxon>
        <taxon>Entomophthoromycotina</taxon>
        <taxon>Entomophthoromycetes</taxon>
        <taxon>Entomophthorales</taxon>
        <taxon>Entomophthoraceae</taxon>
        <taxon>Entomophthora</taxon>
    </lineage>
</organism>
<proteinExistence type="predicted"/>
<keyword evidence="2" id="KW-1185">Reference proteome</keyword>
<name>A0ACC2T4P0_9FUNG</name>
<protein>
    <submittedName>
        <fullName evidence="1">Uncharacterized protein</fullName>
    </submittedName>
</protein>
<sequence>MDLYTCLPLSSPSYLYSSVVDQSSVGLQSAETSLRPSRKIMWDRGHFSSYFDAKARTFIQSLNQKHTSWWSSVPSAYYYLHGGKSVSGDKACYSFQRCTLVVTWDEDGFSAFQTYEPFAPYESYSVLQDIGDISHTNVSTSIVYTYNGPNQANVLFNEVSLAYKLPLAEKSYRNLFSMRSEWKVCNCLLDGFFEIVKSPLDRYF</sequence>
<evidence type="ECO:0000313" key="1">
    <source>
        <dbReference type="EMBL" id="KAJ9069522.1"/>
    </source>
</evidence>
<dbReference type="EMBL" id="QTSX02003625">
    <property type="protein sequence ID" value="KAJ9069522.1"/>
    <property type="molecule type" value="Genomic_DNA"/>
</dbReference>
<gene>
    <name evidence="1" type="ORF">DSO57_1017681</name>
</gene>
<reference evidence="1" key="1">
    <citation type="submission" date="2022-04" db="EMBL/GenBank/DDBJ databases">
        <title>Genome of the entomopathogenic fungus Entomophthora muscae.</title>
        <authorList>
            <person name="Elya C."/>
            <person name="Lovett B.R."/>
            <person name="Lee E."/>
            <person name="Macias A.M."/>
            <person name="Hajek A.E."/>
            <person name="De Bivort B.L."/>
            <person name="Kasson M.T."/>
            <person name="De Fine Licht H.H."/>
            <person name="Stajich J.E."/>
        </authorList>
    </citation>
    <scope>NUCLEOTIDE SEQUENCE</scope>
    <source>
        <strain evidence="1">Berkeley</strain>
    </source>
</reference>
<dbReference type="Proteomes" id="UP001165960">
    <property type="component" value="Unassembled WGS sequence"/>
</dbReference>
<evidence type="ECO:0000313" key="2">
    <source>
        <dbReference type="Proteomes" id="UP001165960"/>
    </source>
</evidence>
<accession>A0ACC2T4P0</accession>
<comment type="caution">
    <text evidence="1">The sequence shown here is derived from an EMBL/GenBank/DDBJ whole genome shotgun (WGS) entry which is preliminary data.</text>
</comment>